<dbReference type="Pfam" id="PF07690">
    <property type="entry name" value="MFS_1"/>
    <property type="match status" value="1"/>
</dbReference>
<protein>
    <submittedName>
        <fullName evidence="9">Fucose permease</fullName>
    </submittedName>
</protein>
<evidence type="ECO:0000256" key="2">
    <source>
        <dbReference type="ARBA" id="ARBA00008335"/>
    </source>
</evidence>
<dbReference type="SUPFAM" id="SSF103473">
    <property type="entry name" value="MFS general substrate transporter"/>
    <property type="match status" value="1"/>
</dbReference>
<evidence type="ECO:0000313" key="9">
    <source>
        <dbReference type="EMBL" id="MBB4010175.1"/>
    </source>
</evidence>
<proteinExistence type="inferred from homology"/>
<dbReference type="STRING" id="887144.BJF91_02775"/>
<feature type="transmembrane region" description="Helical" evidence="7">
    <location>
        <begin position="244"/>
        <end position="265"/>
    </location>
</feature>
<dbReference type="Gene3D" id="1.20.1250.20">
    <property type="entry name" value="MFS general substrate transporter like domains"/>
    <property type="match status" value="1"/>
</dbReference>
<accession>A0A1Q9ABF9</accession>
<dbReference type="InterPro" id="IPR011701">
    <property type="entry name" value="MFS"/>
</dbReference>
<organism evidence="10 11">
    <name type="scientific">Allorhizobium taibaishanense</name>
    <dbReference type="NCBI Taxonomy" id="887144"/>
    <lineage>
        <taxon>Bacteria</taxon>
        <taxon>Pseudomonadati</taxon>
        <taxon>Pseudomonadota</taxon>
        <taxon>Alphaproteobacteria</taxon>
        <taxon>Hyphomicrobiales</taxon>
        <taxon>Rhizobiaceae</taxon>
        <taxon>Rhizobium/Agrobacterium group</taxon>
        <taxon>Allorhizobium</taxon>
    </lineage>
</organism>
<reference evidence="9 12" key="2">
    <citation type="submission" date="2020-08" db="EMBL/GenBank/DDBJ databases">
        <title>Genomic Encyclopedia of Type Strains, Phase IV (KMG-IV): sequencing the most valuable type-strain genomes for metagenomic binning, comparative biology and taxonomic classification.</title>
        <authorList>
            <person name="Goeker M."/>
        </authorList>
    </citation>
    <scope>NUCLEOTIDE SEQUENCE [LARGE SCALE GENOMIC DNA]</scope>
    <source>
        <strain evidence="9 12">DSM 100021</strain>
    </source>
</reference>
<evidence type="ECO:0000259" key="8">
    <source>
        <dbReference type="PROSITE" id="PS50850"/>
    </source>
</evidence>
<evidence type="ECO:0000313" key="11">
    <source>
        <dbReference type="Proteomes" id="UP000185598"/>
    </source>
</evidence>
<evidence type="ECO:0000256" key="5">
    <source>
        <dbReference type="ARBA" id="ARBA00022989"/>
    </source>
</evidence>
<feature type="transmembrane region" description="Helical" evidence="7">
    <location>
        <begin position="204"/>
        <end position="224"/>
    </location>
</feature>
<dbReference type="Proteomes" id="UP000185598">
    <property type="component" value="Unassembled WGS sequence"/>
</dbReference>
<dbReference type="InterPro" id="IPR020846">
    <property type="entry name" value="MFS_dom"/>
</dbReference>
<keyword evidence="3" id="KW-0813">Transport</keyword>
<evidence type="ECO:0000256" key="6">
    <source>
        <dbReference type="ARBA" id="ARBA00023136"/>
    </source>
</evidence>
<dbReference type="EMBL" id="MKIN01000016">
    <property type="protein sequence ID" value="OLP52176.1"/>
    <property type="molecule type" value="Genomic_DNA"/>
</dbReference>
<sequence length="388" mass="40763">MIDHRLLLGASASISFFFWGMLGVSIGALLPNAMHTFALSPLLAGMVFVAWSLGFSAGSFAANRLLRIFGTVPVLACLSALTALFALVQFATTASGVFYIVYLLLGLCGGAIFTASHTLFGDLFTERRSSALAILDVVFSLGNMAAPLYILMVLHLQMSWQSFYLTISIGFAAVGGLFVLQLLGPLATGARATAAMTGNDRTSLALSELLFLGLASFSLGAIEWTQNVWFVAYALDVGLQQDIARYGLTAFTAGMIASRIFVMAFASAAKFAWTQRSMLIAALLGELLVLFAGSAPLILVGNFVLGIGIGGLFPIFLGRAMDRNPTASAALSMLMVVSLTVGGQVASFALGAFADHFGVSAAFYVTLPVIATMSVSSEVCRRLDSAST</sequence>
<comment type="subcellular location">
    <subcellularLocation>
        <location evidence="1">Endomembrane system</location>
        <topology evidence="1">Multi-pass membrane protein</topology>
    </subcellularLocation>
</comment>
<dbReference type="GO" id="GO:0016020">
    <property type="term" value="C:membrane"/>
    <property type="evidence" value="ECO:0007669"/>
    <property type="project" value="TreeGrafter"/>
</dbReference>
<feature type="transmembrane region" description="Helical" evidence="7">
    <location>
        <begin position="329"/>
        <end position="350"/>
    </location>
</feature>
<comment type="caution">
    <text evidence="10">The sequence shown here is derived from an EMBL/GenBank/DDBJ whole genome shotgun (WGS) entry which is preliminary data.</text>
</comment>
<evidence type="ECO:0000256" key="3">
    <source>
        <dbReference type="ARBA" id="ARBA00022448"/>
    </source>
</evidence>
<feature type="transmembrane region" description="Helical" evidence="7">
    <location>
        <begin position="277"/>
        <end position="293"/>
    </location>
</feature>
<keyword evidence="5 7" id="KW-1133">Transmembrane helix</keyword>
<keyword evidence="6 7" id="KW-0472">Membrane</keyword>
<feature type="transmembrane region" description="Helical" evidence="7">
    <location>
        <begin position="299"/>
        <end position="317"/>
    </location>
</feature>
<feature type="transmembrane region" description="Helical" evidence="7">
    <location>
        <begin position="97"/>
        <end position="120"/>
    </location>
</feature>
<feature type="transmembrane region" description="Helical" evidence="7">
    <location>
        <begin position="132"/>
        <end position="156"/>
    </location>
</feature>
<feature type="transmembrane region" description="Helical" evidence="7">
    <location>
        <begin position="162"/>
        <end position="183"/>
    </location>
</feature>
<dbReference type="PANTHER" id="PTHR23514:SF3">
    <property type="entry name" value="BYPASS OF STOP CODON PROTEIN 6"/>
    <property type="match status" value="1"/>
</dbReference>
<evidence type="ECO:0000313" key="10">
    <source>
        <dbReference type="EMBL" id="OLP52176.1"/>
    </source>
</evidence>
<dbReference type="InterPro" id="IPR036259">
    <property type="entry name" value="MFS_trans_sf"/>
</dbReference>
<feature type="domain" description="Major facilitator superfamily (MFS) profile" evidence="8">
    <location>
        <begin position="8"/>
        <end position="385"/>
    </location>
</feature>
<dbReference type="PANTHER" id="PTHR23514">
    <property type="entry name" value="BYPASS OF STOP CODON PROTEIN 6"/>
    <property type="match status" value="1"/>
</dbReference>
<evidence type="ECO:0000256" key="7">
    <source>
        <dbReference type="SAM" id="Phobius"/>
    </source>
</evidence>
<evidence type="ECO:0000256" key="4">
    <source>
        <dbReference type="ARBA" id="ARBA00022692"/>
    </source>
</evidence>
<dbReference type="AlphaFoldDB" id="A0A1Q9ABF9"/>
<evidence type="ECO:0000256" key="1">
    <source>
        <dbReference type="ARBA" id="ARBA00004127"/>
    </source>
</evidence>
<feature type="transmembrane region" description="Helical" evidence="7">
    <location>
        <begin position="7"/>
        <end position="30"/>
    </location>
</feature>
<gene>
    <name evidence="10" type="ORF">BJF91_02775</name>
    <name evidence="9" type="ORF">GGQ71_004473</name>
</gene>
<feature type="transmembrane region" description="Helical" evidence="7">
    <location>
        <begin position="356"/>
        <end position="375"/>
    </location>
</feature>
<dbReference type="PROSITE" id="PS50850">
    <property type="entry name" value="MFS"/>
    <property type="match status" value="1"/>
</dbReference>
<dbReference type="Proteomes" id="UP000544107">
    <property type="component" value="Unassembled WGS sequence"/>
</dbReference>
<keyword evidence="11" id="KW-1185">Reference proteome</keyword>
<dbReference type="GO" id="GO:0022857">
    <property type="term" value="F:transmembrane transporter activity"/>
    <property type="evidence" value="ECO:0007669"/>
    <property type="project" value="InterPro"/>
</dbReference>
<comment type="similarity">
    <text evidence="2">Belongs to the major facilitator superfamily.</text>
</comment>
<reference evidence="10 11" key="1">
    <citation type="submission" date="2016-09" db="EMBL/GenBank/DDBJ databases">
        <title>Rhizobium oryziradicis sp. nov., isolated from the root of rice.</title>
        <authorList>
            <person name="Zhao J."/>
            <person name="Zhang X."/>
        </authorList>
    </citation>
    <scope>NUCLEOTIDE SEQUENCE [LARGE SCALE GENOMIC DNA]</scope>
    <source>
        <strain evidence="10 11">14971</strain>
    </source>
</reference>
<feature type="transmembrane region" description="Helical" evidence="7">
    <location>
        <begin position="68"/>
        <end position="91"/>
    </location>
</feature>
<name>A0A1Q9ABF9_9HYPH</name>
<dbReference type="InterPro" id="IPR051788">
    <property type="entry name" value="MFS_Transporter"/>
</dbReference>
<dbReference type="RefSeq" id="WP_234801509.1">
    <property type="nucleotide sequence ID" value="NZ_JACIED010000007.1"/>
</dbReference>
<evidence type="ECO:0000313" key="12">
    <source>
        <dbReference type="Proteomes" id="UP000544107"/>
    </source>
</evidence>
<dbReference type="GO" id="GO:0012505">
    <property type="term" value="C:endomembrane system"/>
    <property type="evidence" value="ECO:0007669"/>
    <property type="project" value="UniProtKB-SubCell"/>
</dbReference>
<keyword evidence="4 7" id="KW-0812">Transmembrane</keyword>
<dbReference type="EMBL" id="JACIED010000007">
    <property type="protein sequence ID" value="MBB4010175.1"/>
    <property type="molecule type" value="Genomic_DNA"/>
</dbReference>
<feature type="transmembrane region" description="Helical" evidence="7">
    <location>
        <begin position="42"/>
        <end position="61"/>
    </location>
</feature>